<evidence type="ECO:0000313" key="3">
    <source>
        <dbReference type="Proteomes" id="UP000748025"/>
    </source>
</evidence>
<evidence type="ECO:0000313" key="2">
    <source>
        <dbReference type="EMBL" id="KAG5985927.1"/>
    </source>
</evidence>
<organism evidence="2 3">
    <name type="scientific">Claviceps pusilla</name>
    <dbReference type="NCBI Taxonomy" id="123648"/>
    <lineage>
        <taxon>Eukaryota</taxon>
        <taxon>Fungi</taxon>
        <taxon>Dikarya</taxon>
        <taxon>Ascomycota</taxon>
        <taxon>Pezizomycotina</taxon>
        <taxon>Sordariomycetes</taxon>
        <taxon>Hypocreomycetidae</taxon>
        <taxon>Hypocreales</taxon>
        <taxon>Clavicipitaceae</taxon>
        <taxon>Claviceps</taxon>
    </lineage>
</organism>
<dbReference type="EMBL" id="SRPW01003865">
    <property type="protein sequence ID" value="KAG5985927.1"/>
    <property type="molecule type" value="Genomic_DNA"/>
</dbReference>
<dbReference type="OrthoDB" id="5367448at2759"/>
<sequence length="242" mass="26885">MQSAASLARRPRPIAERSIRVLVSPAPITFAERRSVLQVLEQYGPVEVFQMAPDQHAHFISVTKEATTAVNLVSCSPLVYRMPAPPKKTDIHIADLVEGDSSKALNTESTRPSVMDSSSQEASAKNNGHAAALHEKFPSAPEQQATQFKLDIFPAPEYLHQFAMNRSPLHQSWPTNYARDKSFATSILKQSLPRTMASEGLKHWLLEPGCSSTSPAKTNDSRFDRLQLKDWLPSRIAKRNAE</sequence>
<feature type="region of interest" description="Disordered" evidence="1">
    <location>
        <begin position="102"/>
        <end position="132"/>
    </location>
</feature>
<reference evidence="2" key="1">
    <citation type="journal article" date="2020" name="bioRxiv">
        <title>Whole genome comparisons of ergot fungi reveals the divergence and evolution of species within the genus Claviceps are the result of varying mechanisms driving genome evolution and host range expansion.</title>
        <authorList>
            <person name="Wyka S.A."/>
            <person name="Mondo S.J."/>
            <person name="Liu M."/>
            <person name="Dettman J."/>
            <person name="Nalam V."/>
            <person name="Broders K.D."/>
        </authorList>
    </citation>
    <scope>NUCLEOTIDE SEQUENCE</scope>
    <source>
        <strain evidence="2">CCC 602</strain>
    </source>
</reference>
<accession>A0A9P7SVY6</accession>
<comment type="caution">
    <text evidence="2">The sequence shown here is derived from an EMBL/GenBank/DDBJ whole genome shotgun (WGS) entry which is preliminary data.</text>
</comment>
<protein>
    <submittedName>
        <fullName evidence="2">Uncharacterized protein</fullName>
    </submittedName>
</protein>
<dbReference type="Proteomes" id="UP000748025">
    <property type="component" value="Unassembled WGS sequence"/>
</dbReference>
<proteinExistence type="predicted"/>
<evidence type="ECO:0000256" key="1">
    <source>
        <dbReference type="SAM" id="MobiDB-lite"/>
    </source>
</evidence>
<keyword evidence="3" id="KW-1185">Reference proteome</keyword>
<name>A0A9P7SVY6_9HYPO</name>
<dbReference type="AlphaFoldDB" id="A0A9P7SVY6"/>
<feature type="compositionally biased region" description="Polar residues" evidence="1">
    <location>
        <begin position="103"/>
        <end position="126"/>
    </location>
</feature>
<gene>
    <name evidence="2" type="ORF">E4U43_005792</name>
</gene>